<organism evidence="2 3">
    <name type="scientific">Xenorhabdus koppenhoeferi</name>
    <dbReference type="NCBI Taxonomy" id="351659"/>
    <lineage>
        <taxon>Bacteria</taxon>
        <taxon>Pseudomonadati</taxon>
        <taxon>Pseudomonadota</taxon>
        <taxon>Gammaproteobacteria</taxon>
        <taxon>Enterobacterales</taxon>
        <taxon>Morganellaceae</taxon>
        <taxon>Xenorhabdus</taxon>
    </lineage>
</organism>
<sequence>MKKYLLLCLVAGTTLLASMQTYAYICLPFGLSPVTYTICMANCIVLNSDKPAKYCL</sequence>
<keyword evidence="1" id="KW-0732">Signal</keyword>
<protein>
    <submittedName>
        <fullName evidence="2">Uncharacterized protein</fullName>
    </submittedName>
</protein>
<evidence type="ECO:0000313" key="2">
    <source>
        <dbReference type="EMBL" id="SFU98630.1"/>
    </source>
</evidence>
<feature type="chain" id="PRO_5017276039" evidence="1">
    <location>
        <begin position="24"/>
        <end position="56"/>
    </location>
</feature>
<dbReference type="Proteomes" id="UP000242496">
    <property type="component" value="Unassembled WGS sequence"/>
</dbReference>
<name>A0A1I7KMH2_9GAMM</name>
<proteinExistence type="predicted"/>
<keyword evidence="3" id="KW-1185">Reference proteome</keyword>
<feature type="signal peptide" evidence="1">
    <location>
        <begin position="1"/>
        <end position="23"/>
    </location>
</feature>
<reference evidence="3" key="1">
    <citation type="submission" date="2016-10" db="EMBL/GenBank/DDBJ databases">
        <authorList>
            <person name="Varghese N."/>
            <person name="Submissions S."/>
        </authorList>
    </citation>
    <scope>NUCLEOTIDE SEQUENCE [LARGE SCALE GENOMIC DNA]</scope>
    <source>
        <strain evidence="3">DSM 18168</strain>
    </source>
</reference>
<dbReference type="AlphaFoldDB" id="A0A1I7KMH2"/>
<accession>A0A1I7KMH2</accession>
<evidence type="ECO:0000256" key="1">
    <source>
        <dbReference type="SAM" id="SignalP"/>
    </source>
</evidence>
<dbReference type="EMBL" id="FPBJ01000080">
    <property type="protein sequence ID" value="SFU98630.1"/>
    <property type="molecule type" value="Genomic_DNA"/>
</dbReference>
<gene>
    <name evidence="2" type="ORF">SAMN05421784_1802</name>
</gene>
<evidence type="ECO:0000313" key="3">
    <source>
        <dbReference type="Proteomes" id="UP000242496"/>
    </source>
</evidence>